<evidence type="ECO:0000313" key="8">
    <source>
        <dbReference type="EMBL" id="RGD57265.1"/>
    </source>
</evidence>
<evidence type="ECO:0000256" key="3">
    <source>
        <dbReference type="ARBA" id="ARBA00022723"/>
    </source>
</evidence>
<evidence type="ECO:0000256" key="2">
    <source>
        <dbReference type="ARBA" id="ARBA00022617"/>
    </source>
</evidence>
<dbReference type="FunFam" id="1.10.630.10:FF:000018">
    <property type="entry name" value="Cytochrome P450 monooxygenase"/>
    <property type="match status" value="1"/>
</dbReference>
<organism evidence="8 9">
    <name type="scientific">Kitasatospora xanthocidica</name>
    <dbReference type="NCBI Taxonomy" id="83382"/>
    <lineage>
        <taxon>Bacteria</taxon>
        <taxon>Bacillati</taxon>
        <taxon>Actinomycetota</taxon>
        <taxon>Actinomycetes</taxon>
        <taxon>Kitasatosporales</taxon>
        <taxon>Streptomycetaceae</taxon>
        <taxon>Kitasatospora</taxon>
    </lineage>
</organism>
<gene>
    <name evidence="8" type="ORF">DR950_05175</name>
</gene>
<dbReference type="Gene3D" id="1.10.630.10">
    <property type="entry name" value="Cytochrome P450"/>
    <property type="match status" value="1"/>
</dbReference>
<dbReference type="PANTHER" id="PTHR46696:SF1">
    <property type="entry name" value="CYTOCHROME P450 YJIB-RELATED"/>
    <property type="match status" value="1"/>
</dbReference>
<evidence type="ECO:0000256" key="4">
    <source>
        <dbReference type="ARBA" id="ARBA00023002"/>
    </source>
</evidence>
<protein>
    <submittedName>
        <fullName evidence="8">Cytochrome P450</fullName>
    </submittedName>
</protein>
<evidence type="ECO:0000313" key="9">
    <source>
        <dbReference type="Proteomes" id="UP000263377"/>
    </source>
</evidence>
<dbReference type="CDD" id="cd11029">
    <property type="entry name" value="CYP107-like"/>
    <property type="match status" value="1"/>
</dbReference>
<dbReference type="EMBL" id="QVIG01000001">
    <property type="protein sequence ID" value="RGD57265.1"/>
    <property type="molecule type" value="Genomic_DNA"/>
</dbReference>
<comment type="similarity">
    <text evidence="1">Belongs to the cytochrome P450 family.</text>
</comment>
<reference evidence="8 9" key="1">
    <citation type="submission" date="2018-08" db="EMBL/GenBank/DDBJ databases">
        <title>Diversity &amp; Physiological Properties of Lignin-Decomposing Actinobacteria from Soil.</title>
        <authorList>
            <person name="Roh S.G."/>
            <person name="Kim S.B."/>
        </authorList>
    </citation>
    <scope>NUCLEOTIDE SEQUENCE [LARGE SCALE GENOMIC DNA]</scope>
    <source>
        <strain evidence="8 9">MMS17-GH009</strain>
    </source>
</reference>
<keyword evidence="5" id="KW-0408">Iron</keyword>
<keyword evidence="9" id="KW-1185">Reference proteome</keyword>
<dbReference type="GO" id="GO:0004497">
    <property type="term" value="F:monooxygenase activity"/>
    <property type="evidence" value="ECO:0007669"/>
    <property type="project" value="UniProtKB-KW"/>
</dbReference>
<dbReference type="PANTHER" id="PTHR46696">
    <property type="entry name" value="P450, PUTATIVE (EUROFUNG)-RELATED"/>
    <property type="match status" value="1"/>
</dbReference>
<keyword evidence="4" id="KW-0560">Oxidoreductase</keyword>
<feature type="region of interest" description="Disordered" evidence="7">
    <location>
        <begin position="1"/>
        <end position="41"/>
    </location>
</feature>
<dbReference type="InterPro" id="IPR036396">
    <property type="entry name" value="Cyt_P450_sf"/>
</dbReference>
<name>A0A372ZPW4_9ACTN</name>
<dbReference type="Pfam" id="PF00067">
    <property type="entry name" value="p450"/>
    <property type="match status" value="1"/>
</dbReference>
<keyword evidence="2" id="KW-0349">Heme</keyword>
<sequence length="454" mass="49333">MRAPRAGASLDRAGQRPWPRCRVARDPAGSVTPPAPRSDRLEASVSLPAPVVIDRAGRDIHAEGARIRANGPVARIELPGGVPAWSITGQDVARLALADHRLSKDPRRHWAAFAEGRIGADFPLIGWVLMDNLTTRYGADHTRLRRLTAGAFTPRRVEAMRAEVEKAVEELLDDLGRLAPGEVVDLKARFAHPMPARVICDLFGVPAGDRERMLRGGEVNVDTTITPEESAANVERWHREMLEFVEGKRRDPGDDLTSDLVQAQAEDGSRLSDSELVGTLHLLLATGTEPVMNLLANTVRAVLTHPDQRALLRSGAVGWAEVIEESLRAEAPVAHLPFRFAVEDIELGGVTIAKGEPVLINFAAAGRDRAVHGEDADAFDATRANKEHLSFGHGVYRCIGMPLARMEAETALAALFRRFPDLELAVPAEELAPQATFIMNGVQTLPVRLGPRSS</sequence>
<dbReference type="InterPro" id="IPR001128">
    <property type="entry name" value="Cyt_P450"/>
</dbReference>
<keyword evidence="6" id="KW-0503">Monooxygenase</keyword>
<dbReference type="PRINTS" id="PR00359">
    <property type="entry name" value="BP450"/>
</dbReference>
<dbReference type="GO" id="GO:0005506">
    <property type="term" value="F:iron ion binding"/>
    <property type="evidence" value="ECO:0007669"/>
    <property type="project" value="InterPro"/>
</dbReference>
<dbReference type="AlphaFoldDB" id="A0A372ZPW4"/>
<dbReference type="Proteomes" id="UP000263377">
    <property type="component" value="Unassembled WGS sequence"/>
</dbReference>
<evidence type="ECO:0000256" key="5">
    <source>
        <dbReference type="ARBA" id="ARBA00023004"/>
    </source>
</evidence>
<keyword evidence="3" id="KW-0479">Metal-binding</keyword>
<evidence type="ECO:0000256" key="7">
    <source>
        <dbReference type="SAM" id="MobiDB-lite"/>
    </source>
</evidence>
<comment type="caution">
    <text evidence="8">The sequence shown here is derived from an EMBL/GenBank/DDBJ whole genome shotgun (WGS) entry which is preliminary data.</text>
</comment>
<evidence type="ECO:0000256" key="6">
    <source>
        <dbReference type="ARBA" id="ARBA00023033"/>
    </source>
</evidence>
<dbReference type="GO" id="GO:0016705">
    <property type="term" value="F:oxidoreductase activity, acting on paired donors, with incorporation or reduction of molecular oxygen"/>
    <property type="evidence" value="ECO:0007669"/>
    <property type="project" value="InterPro"/>
</dbReference>
<dbReference type="InterPro" id="IPR002397">
    <property type="entry name" value="Cyt_P450_B"/>
</dbReference>
<accession>A0A372ZPW4</accession>
<dbReference type="SUPFAM" id="SSF48264">
    <property type="entry name" value="Cytochrome P450"/>
    <property type="match status" value="1"/>
</dbReference>
<evidence type="ECO:0000256" key="1">
    <source>
        <dbReference type="ARBA" id="ARBA00010617"/>
    </source>
</evidence>
<proteinExistence type="inferred from homology"/>
<dbReference type="GO" id="GO:0020037">
    <property type="term" value="F:heme binding"/>
    <property type="evidence" value="ECO:0007669"/>
    <property type="project" value="InterPro"/>
</dbReference>